<evidence type="ECO:0000256" key="3">
    <source>
        <dbReference type="ARBA" id="ARBA00022670"/>
    </source>
</evidence>
<evidence type="ECO:0000256" key="6">
    <source>
        <dbReference type="ARBA" id="ARBA00061741"/>
    </source>
</evidence>
<dbReference type="InterPro" id="IPR001563">
    <property type="entry name" value="Peptidase_S10"/>
</dbReference>
<dbReference type="Pfam" id="PF00450">
    <property type="entry name" value="Peptidase_S10"/>
    <property type="match status" value="1"/>
</dbReference>
<gene>
    <name evidence="8" type="ORF">GDO81_012895</name>
</gene>
<comment type="similarity">
    <text evidence="1 7">Belongs to the peptidase S10 family.</text>
</comment>
<comment type="function">
    <text evidence="5">Protective protein appears to be essential for both the activity of beta-galactosidase and neuraminidase, it associates with these enzymes and exerts a protective function necessary for their stability and activity. This protein is also a carboxypeptidase and can deamidate tachykinins.</text>
</comment>
<dbReference type="FunFam" id="3.40.50.1820:FF:000335">
    <property type="entry name" value="Carboxypeptidase"/>
    <property type="match status" value="1"/>
</dbReference>
<accession>A0AAV7B164</accession>
<evidence type="ECO:0000256" key="5">
    <source>
        <dbReference type="ARBA" id="ARBA00054649"/>
    </source>
</evidence>
<evidence type="ECO:0000256" key="2">
    <source>
        <dbReference type="ARBA" id="ARBA00022645"/>
    </source>
</evidence>
<dbReference type="PROSITE" id="PS00131">
    <property type="entry name" value="CARBOXYPEPT_SER_SER"/>
    <property type="match status" value="1"/>
</dbReference>
<dbReference type="PRINTS" id="PR00724">
    <property type="entry name" value="CRBOXYPTASEC"/>
</dbReference>
<evidence type="ECO:0000256" key="7">
    <source>
        <dbReference type="RuleBase" id="RU361156"/>
    </source>
</evidence>
<dbReference type="AlphaFoldDB" id="A0AAV7B164"/>
<dbReference type="InterPro" id="IPR018202">
    <property type="entry name" value="Ser_caboxypep_ser_AS"/>
</dbReference>
<dbReference type="Proteomes" id="UP000824782">
    <property type="component" value="Unassembled WGS sequence"/>
</dbReference>
<dbReference type="InterPro" id="IPR029058">
    <property type="entry name" value="AB_hydrolase_fold"/>
</dbReference>
<organism evidence="8 9">
    <name type="scientific">Engystomops pustulosus</name>
    <name type="common">Tungara frog</name>
    <name type="synonym">Physalaemus pustulosus</name>
    <dbReference type="NCBI Taxonomy" id="76066"/>
    <lineage>
        <taxon>Eukaryota</taxon>
        <taxon>Metazoa</taxon>
        <taxon>Chordata</taxon>
        <taxon>Craniata</taxon>
        <taxon>Vertebrata</taxon>
        <taxon>Euteleostomi</taxon>
        <taxon>Amphibia</taxon>
        <taxon>Batrachia</taxon>
        <taxon>Anura</taxon>
        <taxon>Neobatrachia</taxon>
        <taxon>Hyloidea</taxon>
        <taxon>Leptodactylidae</taxon>
        <taxon>Leiuperinae</taxon>
        <taxon>Engystomops</taxon>
    </lineage>
</organism>
<evidence type="ECO:0000256" key="4">
    <source>
        <dbReference type="ARBA" id="ARBA00022801"/>
    </source>
</evidence>
<evidence type="ECO:0000256" key="1">
    <source>
        <dbReference type="ARBA" id="ARBA00009431"/>
    </source>
</evidence>
<dbReference type="GO" id="GO:0031647">
    <property type="term" value="P:regulation of protein stability"/>
    <property type="evidence" value="ECO:0007669"/>
    <property type="project" value="UniProtKB-ARBA"/>
</dbReference>
<name>A0AAV7B164_ENGPU</name>
<protein>
    <recommendedName>
        <fullName evidence="7">Carboxypeptidase</fullName>
        <ecNumber evidence="7">3.4.16.-</ecNumber>
    </recommendedName>
</protein>
<comment type="caution">
    <text evidence="8">The sequence shown here is derived from an EMBL/GenBank/DDBJ whole genome shotgun (WGS) entry which is preliminary data.</text>
</comment>
<dbReference type="GO" id="GO:1904715">
    <property type="term" value="P:negative regulation of chaperone-mediated autophagy"/>
    <property type="evidence" value="ECO:0007669"/>
    <property type="project" value="UniProtKB-ARBA"/>
</dbReference>
<sequence length="473" mass="53959">MMFPLLVCAMFLGGHPGEAAPEKDKISNLPGLDNQPSCQQFSGFLDVPGGKHLHYWFVECQDNPKSCPLVLWLNGGPGCSSLAGLLTEHGPFMIQPDGKTLKDNKHSWNKIANVLYLESPAGVGYSYSDDKEYEIGDAQVAKDNYMALKDFFRLFPEFAENDFYITGESYGGFYVPALAVEVMKDSSINLKGLAIGNGITDYAMNRRSLLYFGYYHGLMDKNTWDRLESTCCDKDRCDLLQPRGFLCKAAIRLTHFMTFKMNPKLNIYNLYHPCVEGEPGEIRDYGDHVKVYHPGTMSIESHSQLSARMRDISRLNKTISMGVPCVNDTDITTYLTNPKVRSALHIPDNLPRWEICNEEVFRYFDREMEDSREQYLQIINEKKYRILVYSGDTDMACNFLGIEWFIDSLGLEVEESYHPWMYKDGEQSQIAGFAIRYANLTLLTVKGAGHMVPIDKPLEAFQMFQRFIKNEPF</sequence>
<reference evidence="8" key="1">
    <citation type="thesis" date="2020" institute="ProQuest LLC" country="789 East Eisenhower Parkway, Ann Arbor, MI, USA">
        <title>Comparative Genomics and Chromosome Evolution.</title>
        <authorList>
            <person name="Mudd A.B."/>
        </authorList>
    </citation>
    <scope>NUCLEOTIDE SEQUENCE</scope>
    <source>
        <strain evidence="8">237g6f4</strain>
        <tissue evidence="8">Blood</tissue>
    </source>
</reference>
<dbReference type="GO" id="GO:0006508">
    <property type="term" value="P:proteolysis"/>
    <property type="evidence" value="ECO:0007669"/>
    <property type="project" value="UniProtKB-KW"/>
</dbReference>
<dbReference type="PROSITE" id="PS00560">
    <property type="entry name" value="CARBOXYPEPT_SER_HIS"/>
    <property type="match status" value="1"/>
</dbReference>
<keyword evidence="9" id="KW-1185">Reference proteome</keyword>
<feature type="chain" id="PRO_5043101906" description="Carboxypeptidase" evidence="7">
    <location>
        <begin position="20"/>
        <end position="473"/>
    </location>
</feature>
<dbReference type="EMBL" id="WNYA01000006">
    <property type="protein sequence ID" value="KAG8565530.1"/>
    <property type="molecule type" value="Genomic_DNA"/>
</dbReference>
<dbReference type="SUPFAM" id="SSF53474">
    <property type="entry name" value="alpha/beta-Hydrolases"/>
    <property type="match status" value="1"/>
</dbReference>
<dbReference type="Gene3D" id="3.40.50.1820">
    <property type="entry name" value="alpha/beta hydrolase"/>
    <property type="match status" value="1"/>
</dbReference>
<dbReference type="InterPro" id="IPR033124">
    <property type="entry name" value="Ser_caboxypep_his_AS"/>
</dbReference>
<keyword evidence="3 7" id="KW-0645">Protease</keyword>
<keyword evidence="4 7" id="KW-0378">Hydrolase</keyword>
<proteinExistence type="inferred from homology"/>
<evidence type="ECO:0000313" key="8">
    <source>
        <dbReference type="EMBL" id="KAG8565530.1"/>
    </source>
</evidence>
<feature type="signal peptide" evidence="7">
    <location>
        <begin position="1"/>
        <end position="19"/>
    </location>
</feature>
<keyword evidence="2 7" id="KW-0121">Carboxypeptidase</keyword>
<dbReference type="GO" id="GO:0004185">
    <property type="term" value="F:serine-type carboxypeptidase activity"/>
    <property type="evidence" value="ECO:0007669"/>
    <property type="project" value="UniProtKB-UniRule"/>
</dbReference>
<evidence type="ECO:0000313" key="9">
    <source>
        <dbReference type="Proteomes" id="UP000824782"/>
    </source>
</evidence>
<keyword evidence="7" id="KW-0732">Signal</keyword>
<dbReference type="PANTHER" id="PTHR11802:SF502">
    <property type="entry name" value="LYSOSOMAL PROTECTIVE PROTEIN"/>
    <property type="match status" value="1"/>
</dbReference>
<comment type="subunit">
    <text evidence="6">Heterodimer of a 32 kDa chain and a 20 kDa chain; disulfide-linked.</text>
</comment>
<dbReference type="PANTHER" id="PTHR11802">
    <property type="entry name" value="SERINE PROTEASE FAMILY S10 SERINE CARBOXYPEPTIDASE"/>
    <property type="match status" value="1"/>
</dbReference>
<dbReference type="EC" id="3.4.16.-" evidence="7"/>